<evidence type="ECO:0000256" key="2">
    <source>
        <dbReference type="SAM" id="SignalP"/>
    </source>
</evidence>
<dbReference type="HOGENOM" id="CLU_030404_0_0_9"/>
<dbReference type="Pfam" id="PF19127">
    <property type="entry name" value="Choline_bind_3"/>
    <property type="match status" value="1"/>
</dbReference>
<dbReference type="EMBL" id="ABCC02000020">
    <property type="protein sequence ID" value="EDP17864.1"/>
    <property type="molecule type" value="Genomic_DNA"/>
</dbReference>
<organism evidence="3 4">
    <name type="scientific">Enterocloster bolteae (strain ATCC BAA-613 / DSM 15670 / CCUG 46953 / JCM 12243 / WAL 16351)</name>
    <name type="common">Clostridium bolteae</name>
    <dbReference type="NCBI Taxonomy" id="411902"/>
    <lineage>
        <taxon>Bacteria</taxon>
        <taxon>Bacillati</taxon>
        <taxon>Bacillota</taxon>
        <taxon>Clostridia</taxon>
        <taxon>Lachnospirales</taxon>
        <taxon>Lachnospiraceae</taxon>
        <taxon>Enterocloster</taxon>
    </lineage>
</organism>
<reference evidence="3 4" key="1">
    <citation type="submission" date="2007-08" db="EMBL/GenBank/DDBJ databases">
        <authorList>
            <person name="Fulton L."/>
            <person name="Clifton S."/>
            <person name="Fulton B."/>
            <person name="Xu J."/>
            <person name="Minx P."/>
            <person name="Pepin K.H."/>
            <person name="Johnson M."/>
            <person name="Thiruvilangam P."/>
            <person name="Bhonagiri V."/>
            <person name="Nash W.E."/>
            <person name="Mardis E.R."/>
            <person name="Wilson R.K."/>
        </authorList>
    </citation>
    <scope>NUCLEOTIDE SEQUENCE [LARGE SCALE GENOMIC DNA]</scope>
    <source>
        <strain evidence="4">ATCC BAA-613 / DSM 15670 / CCUG 46953 / JCM 12243 / WAL 16351</strain>
    </source>
</reference>
<evidence type="ECO:0008006" key="5">
    <source>
        <dbReference type="Google" id="ProtNLM"/>
    </source>
</evidence>
<comment type="caution">
    <text evidence="3">The sequence shown here is derived from an EMBL/GenBank/DDBJ whole genome shotgun (WGS) entry which is preliminary data.</text>
</comment>
<dbReference type="InterPro" id="IPR018337">
    <property type="entry name" value="Cell_wall/Cho-bd_repeat"/>
</dbReference>
<proteinExistence type="predicted"/>
<gene>
    <name evidence="3" type="ORF">CLOBOL_01816</name>
</gene>
<dbReference type="Gene3D" id="2.10.270.10">
    <property type="entry name" value="Cholin Binding"/>
    <property type="match status" value="3"/>
</dbReference>
<evidence type="ECO:0000256" key="1">
    <source>
        <dbReference type="ARBA" id="ARBA00022737"/>
    </source>
</evidence>
<accession>A8RM44</accession>
<reference evidence="3 4" key="2">
    <citation type="submission" date="2007-09" db="EMBL/GenBank/DDBJ databases">
        <title>Draft genome sequence of Clostridium bolteae (ATCC BAA-613).</title>
        <authorList>
            <person name="Sudarsanam P."/>
            <person name="Ley R."/>
            <person name="Guruge J."/>
            <person name="Turnbaugh P.J."/>
            <person name="Mahowald M."/>
            <person name="Liep D."/>
            <person name="Gordon J."/>
        </authorList>
    </citation>
    <scope>NUCLEOTIDE SEQUENCE [LARGE SCALE GENOMIC DNA]</scope>
    <source>
        <strain evidence="4">ATCC BAA-613 / DSM 15670 / CCUG 46953 / JCM 12243 / WAL 16351</strain>
    </source>
</reference>
<dbReference type="AlphaFoldDB" id="A8RM44"/>
<feature type="chain" id="PRO_5002726379" description="Cell wall-binding protein" evidence="2">
    <location>
        <begin position="30"/>
        <end position="476"/>
    </location>
</feature>
<feature type="signal peptide" evidence="2">
    <location>
        <begin position="1"/>
        <end position="29"/>
    </location>
</feature>
<evidence type="ECO:0000313" key="4">
    <source>
        <dbReference type="Proteomes" id="UP000005396"/>
    </source>
</evidence>
<dbReference type="SUPFAM" id="SSF69360">
    <property type="entry name" value="Cell wall binding repeat"/>
    <property type="match status" value="2"/>
</dbReference>
<dbReference type="Pfam" id="PF01473">
    <property type="entry name" value="Choline_bind_1"/>
    <property type="match status" value="1"/>
</dbReference>
<keyword evidence="1" id="KW-0677">Repeat</keyword>
<sequence length="476" mass="54044">MIMKRQAKWFLIPCAAMALTMGSALVSFAATGWAEENGEWVYYNNDGSKATDVFKKSGNNWFYLDSDGNMAKNQLIEDDDNYFYVNSAGAMVTNQWRSIENEDAGSDEPDEWWYYFQSNGKAVKKSGNSDNVKFVTLPTSTGQAKFTFDDEGRMLYGWIDESGEMLTDDDAWKSGMYYCSDNGDGRMATGWKYITAVNDEDDDREGDGYWFYFSTNGKKTADNDSKKINGRKYRFDENGAAHFEWYNNPGTASSSTVNKYYNTEEECWMSTGWFKTVPSEDVDPEAHDDDEAHWFYAESNGSLVTAQIKKINGQYYGFDVNGKMLQGLYRIEFEENGKTIRSAEEIEDVDELPDEDEDGVFVYYFGDSPKEGAMKTGTMTMEIDGDKYYYSFEKSGSKRGAGTDGIDGDSIYVKGRRLEAEEGTKYQPVTYKDETYLISTSGKLVKNKKNVKDSDDVYYKTDSKGRILDSGTEKLD</sequence>
<dbReference type="Gene3D" id="2.20.120.10">
    <property type="entry name" value="Multimodular pneumococcal cell wall endolysin, domain 3"/>
    <property type="match status" value="1"/>
</dbReference>
<keyword evidence="2" id="KW-0732">Signal</keyword>
<dbReference type="eggNOG" id="COG5263">
    <property type="taxonomic scope" value="Bacteria"/>
</dbReference>
<evidence type="ECO:0000313" key="3">
    <source>
        <dbReference type="EMBL" id="EDP17864.1"/>
    </source>
</evidence>
<dbReference type="PaxDb" id="411902-CLOBOL_01816"/>
<protein>
    <recommendedName>
        <fullName evidence="5">Cell wall-binding protein</fullName>
    </recommendedName>
</protein>
<dbReference type="Proteomes" id="UP000005396">
    <property type="component" value="Unassembled WGS sequence"/>
</dbReference>
<name>A8RM44_ENTBW</name>